<dbReference type="InterPro" id="IPR019099">
    <property type="entry name" value="Uncharacterised_PGPGW_TM"/>
</dbReference>
<name>A0A1G9GB57_9MICO</name>
<evidence type="ECO:0000313" key="3">
    <source>
        <dbReference type="Proteomes" id="UP000198701"/>
    </source>
</evidence>
<protein>
    <submittedName>
        <fullName evidence="2">TIGR02611 family protein</fullName>
    </submittedName>
</protein>
<keyword evidence="1" id="KW-1133">Transmembrane helix</keyword>
<keyword evidence="1" id="KW-0812">Transmembrane</keyword>
<dbReference type="STRING" id="386301.SAMN05216282_1212"/>
<accession>A0A1G9GB57</accession>
<evidence type="ECO:0000313" key="2">
    <source>
        <dbReference type="EMBL" id="SDK97900.1"/>
    </source>
</evidence>
<feature type="transmembrane region" description="Helical" evidence="1">
    <location>
        <begin position="50"/>
        <end position="71"/>
    </location>
</feature>
<keyword evidence="3" id="KW-1185">Reference proteome</keyword>
<evidence type="ECO:0000256" key="1">
    <source>
        <dbReference type="SAM" id="Phobius"/>
    </source>
</evidence>
<dbReference type="Proteomes" id="UP000198701">
    <property type="component" value="Unassembled WGS sequence"/>
</dbReference>
<dbReference type="RefSeq" id="WP_092324669.1">
    <property type="nucleotide sequence ID" value="NZ_FNFU01000021.1"/>
</dbReference>
<organism evidence="2 3">
    <name type="scientific">Cryobacterium psychrotolerans</name>
    <dbReference type="NCBI Taxonomy" id="386301"/>
    <lineage>
        <taxon>Bacteria</taxon>
        <taxon>Bacillati</taxon>
        <taxon>Actinomycetota</taxon>
        <taxon>Actinomycetes</taxon>
        <taxon>Micrococcales</taxon>
        <taxon>Microbacteriaceae</taxon>
        <taxon>Cryobacterium</taxon>
    </lineage>
</organism>
<dbReference type="AlphaFoldDB" id="A0A1G9GB57"/>
<dbReference type="EMBL" id="FNFU01000021">
    <property type="protein sequence ID" value="SDK97900.1"/>
    <property type="molecule type" value="Genomic_DNA"/>
</dbReference>
<proteinExistence type="predicted"/>
<dbReference type="NCBIfam" id="TIGR02611">
    <property type="entry name" value="TIGR02611 family protein"/>
    <property type="match status" value="1"/>
</dbReference>
<reference evidence="2 3" key="1">
    <citation type="submission" date="2016-10" db="EMBL/GenBank/DDBJ databases">
        <authorList>
            <person name="de Groot N.N."/>
        </authorList>
    </citation>
    <scope>NUCLEOTIDE SEQUENCE [LARGE SCALE GENOMIC DNA]</scope>
    <source>
        <strain evidence="2 3">CGMCC 1.5382</strain>
    </source>
</reference>
<dbReference type="OrthoDB" id="3295542at2"/>
<dbReference type="Pfam" id="PF09656">
    <property type="entry name" value="PGPGW"/>
    <property type="match status" value="1"/>
</dbReference>
<gene>
    <name evidence="2" type="ORF">SAMN05216282_1212</name>
</gene>
<sequence>MSRQPPGDDDLARNDGLPRDIEIGISPRQPIRRFLRRSREWVERYPRLRWAYRLGIAVLGTLIVIVGLILVPLPGPGWLIVFLGLATLGTEFPAAARFGAYVRRILTRLWQRWRDRGTRSATQTRGE</sequence>
<keyword evidence="1" id="KW-0472">Membrane</keyword>
<dbReference type="InterPro" id="IPR013434">
    <property type="entry name" value="CHP02611"/>
</dbReference>
<feature type="transmembrane region" description="Helical" evidence="1">
    <location>
        <begin position="77"/>
        <end position="102"/>
    </location>
</feature>